<comment type="catalytic activity">
    <reaction evidence="1">
        <text>RNA(n) + a ribonucleoside 5'-triphosphate = RNA(n+1) + diphosphate</text>
        <dbReference type="Rhea" id="RHEA:21248"/>
        <dbReference type="Rhea" id="RHEA-COMP:14527"/>
        <dbReference type="Rhea" id="RHEA-COMP:17342"/>
        <dbReference type="ChEBI" id="CHEBI:33019"/>
        <dbReference type="ChEBI" id="CHEBI:61557"/>
        <dbReference type="ChEBI" id="CHEBI:140395"/>
        <dbReference type="EC" id="2.7.7.48"/>
    </reaction>
</comment>
<dbReference type="GeneID" id="43591429"/>
<dbReference type="RefSeq" id="XP_065822930.1">
    <property type="nucleotide sequence ID" value="XM_065966858.1"/>
</dbReference>
<protein>
    <recommendedName>
        <fullName evidence="1">RNA-dependent RNA polymerase</fullName>
        <ecNumber evidence="1">2.7.7.48</ecNumber>
    </recommendedName>
</protein>
<evidence type="ECO:0000259" key="3">
    <source>
        <dbReference type="Pfam" id="PF05183"/>
    </source>
</evidence>
<evidence type="ECO:0000256" key="2">
    <source>
        <dbReference type="SAM" id="MobiDB-lite"/>
    </source>
</evidence>
<dbReference type="GO" id="GO:0031380">
    <property type="term" value="C:nuclear RNA-directed RNA polymerase complex"/>
    <property type="evidence" value="ECO:0007669"/>
    <property type="project" value="TreeGrafter"/>
</dbReference>
<dbReference type="GO" id="GO:0003968">
    <property type="term" value="F:RNA-directed RNA polymerase activity"/>
    <property type="evidence" value="ECO:0007669"/>
    <property type="project" value="UniProtKB-KW"/>
</dbReference>
<comment type="similarity">
    <text evidence="1">Belongs to the RdRP family.</text>
</comment>
<dbReference type="EMBL" id="CP144052">
    <property type="protein sequence ID" value="WWD16459.1"/>
    <property type="molecule type" value="Genomic_DNA"/>
</dbReference>
<gene>
    <name evidence="4" type="ORF">CI109_100885</name>
</gene>
<keyword evidence="1" id="KW-0696">RNA-directed RNA polymerase</keyword>
<dbReference type="InterPro" id="IPR057596">
    <property type="entry name" value="RDRP_core"/>
</dbReference>
<organism evidence="4 5">
    <name type="scientific">Kwoniella shandongensis</name>
    <dbReference type="NCBI Taxonomy" id="1734106"/>
    <lineage>
        <taxon>Eukaryota</taxon>
        <taxon>Fungi</taxon>
        <taxon>Dikarya</taxon>
        <taxon>Basidiomycota</taxon>
        <taxon>Agaricomycotina</taxon>
        <taxon>Tremellomycetes</taxon>
        <taxon>Tremellales</taxon>
        <taxon>Cryptococcaceae</taxon>
        <taxon>Kwoniella</taxon>
    </lineage>
</organism>
<accession>A0AAJ8LEQ9</accession>
<keyword evidence="5" id="KW-1185">Reference proteome</keyword>
<keyword evidence="1" id="KW-0694">RNA-binding</keyword>
<dbReference type="InterPro" id="IPR007855">
    <property type="entry name" value="RDRP"/>
</dbReference>
<feature type="domain" description="RDRP core" evidence="3">
    <location>
        <begin position="448"/>
        <end position="1105"/>
    </location>
</feature>
<dbReference type="KEGG" id="ksn:43591429"/>
<keyword evidence="1" id="KW-0808">Transferase</keyword>
<feature type="compositionally biased region" description="Low complexity" evidence="2">
    <location>
        <begin position="203"/>
        <end position="228"/>
    </location>
</feature>
<dbReference type="GO" id="GO:0003723">
    <property type="term" value="F:RNA binding"/>
    <property type="evidence" value="ECO:0007669"/>
    <property type="project" value="UniProtKB-KW"/>
</dbReference>
<dbReference type="Pfam" id="PF05183">
    <property type="entry name" value="RdRP"/>
    <property type="match status" value="1"/>
</dbReference>
<sequence length="1351" mass="148452">MSHDGDPWDLTSYHQDVQDAYHTLQAAVPALGSFKPLPVSASNVHQRALTTLQTFMAHYPPFFIEFVSDNYGPDSLFVKSSGHTAGGGLTRMMNPLLGLATKLDSELKKAEEWAEDLEESQELGEMASAEVDGGMEEENFDELAAPTTPPSLHPSDDLDVTRVSPSKRSIVGYPSDSTNKIRALASYAISDRPARPGLLTAGSSTASLYPSTTTTSTSSSTSTSTLTTPITSITESTSYLSTSSIKAIPPSSEDRLVRVTAPNGYQAMLYKFGIQFHVQWELERLINQSNDLDWSDFRPSDFIPLRGPALKATKSFDRVLAMVKERKLGRVDNAPSAPNENQVSEKKARLLQEVDREENSIVAGDMKGVGNDCIDWPYGGKIVYTIAVVPIESKPYSARNGLTRTNSNGSFSGLTARSIGPIDTSDNPLGPRAFSYSPTSALFSFQLRPPSMPGKSHRLARRFVSRRIITFKIKDCLPKYREQVLGLFIGKVFVVFGRPYRALCAPADGEAIFAIETADEGIGILRNFFSTEPKMPMFAGILASEVYNDLEQKPKQAMAKWASRLQILFSDSVPAASVDPSAITVIPDIVTIQAESAGQASTEQILTDGCGLMSESLAQRIFRHSSLQLTSGRPSVVQMRLGGSKGLLALMSPSQAAQYPGKEVVLRESMVKALPAPEYLDDPSLYVVEVLRCESLRIGTTLSSEAIIAMAHGGVPSSVFLKLAEDGLNALRDDFLQRPHEEESDIDVLVRIHAACYRRGGVGTDRKKRIARAEGRSARVAGLTKSWSKDEVEEGEDGDDPMEVSASERFDVDPISGQPGGIAESLMEAVAAGFHPAESTYTGSKLHHLVDMLSRKMIREFKIPVDQSLSAFIVPDSLAVLAPDELFISFSGTGPIDPTTQCPIQYLEGPCLAFRSPCKLPTDVRKFTAVWKQELAHLKDCIVLSASSALCKRSPASYLGGGDYDGDTVQLFWGKELVEKFKNADDVYADVPADFEQENFDKQVVKGTEFLGALVTDDVDEGGRIAREQEWLLAGIKGDALTGTYSDLHGNAVYKLGYDHPETIRLARMFCLVLDARKSGLQVKADIRIRDVGKYSGDIEWRSWNKGVESGETNAKILQRSRRLGPFIMDQLMVGGKLKRDSIMADFPSEINPPSFRDYQDLSVRWLRARSTAQKWPDKNFTLQLNKLEQHVRACSLIRQQIVSRRLDPSFGVVDSYNQILDGAQPITTPRKGRSTHSSPVKQKADSAEASLEMLRMTRQLAMIWRDNPAPEEVPLLMMFGEEVVRELKISCAVCVPEKNVRARQVFPFDMDFDGMCAMKARTSGGGSKTVLSDLYTSLKPGYKGLERLDT</sequence>
<dbReference type="PANTHER" id="PTHR23079:SF55">
    <property type="entry name" value="RNA-DIRECTED RNA POLYMERASE"/>
    <property type="match status" value="1"/>
</dbReference>
<proteinExistence type="inferred from homology"/>
<dbReference type="Proteomes" id="UP000322225">
    <property type="component" value="Chromosome 2"/>
</dbReference>
<feature type="region of interest" description="Disordered" evidence="2">
    <location>
        <begin position="1224"/>
        <end position="1246"/>
    </location>
</feature>
<feature type="region of interest" description="Disordered" evidence="2">
    <location>
        <begin position="141"/>
        <end position="175"/>
    </location>
</feature>
<name>A0AAJ8LEQ9_9TREE</name>
<evidence type="ECO:0000256" key="1">
    <source>
        <dbReference type="RuleBase" id="RU363098"/>
    </source>
</evidence>
<dbReference type="GO" id="GO:0030422">
    <property type="term" value="P:siRNA processing"/>
    <property type="evidence" value="ECO:0007669"/>
    <property type="project" value="TreeGrafter"/>
</dbReference>
<dbReference type="PANTHER" id="PTHR23079">
    <property type="entry name" value="RNA-DEPENDENT RNA POLYMERASE"/>
    <property type="match status" value="1"/>
</dbReference>
<evidence type="ECO:0000313" key="4">
    <source>
        <dbReference type="EMBL" id="WWD16459.1"/>
    </source>
</evidence>
<reference evidence="4" key="1">
    <citation type="submission" date="2017-08" db="EMBL/GenBank/DDBJ databases">
        <authorList>
            <person name="Cuomo C."/>
            <person name="Billmyre B."/>
            <person name="Heitman J."/>
        </authorList>
    </citation>
    <scope>NUCLEOTIDE SEQUENCE</scope>
    <source>
        <strain evidence="4">CBS 12478</strain>
    </source>
</reference>
<dbReference type="EC" id="2.7.7.48" evidence="1"/>
<reference evidence="4" key="2">
    <citation type="submission" date="2024-01" db="EMBL/GenBank/DDBJ databases">
        <title>Comparative genomics of Cryptococcus and Kwoniella reveals pathogenesis evolution and contrasting modes of karyotype evolution via chromosome fusion or intercentromeric recombination.</title>
        <authorList>
            <person name="Coelho M.A."/>
            <person name="David-Palma M."/>
            <person name="Shea T."/>
            <person name="Bowers K."/>
            <person name="McGinley-Smith S."/>
            <person name="Mohammad A.W."/>
            <person name="Gnirke A."/>
            <person name="Yurkov A.M."/>
            <person name="Nowrousian M."/>
            <person name="Sun S."/>
            <person name="Cuomo C.A."/>
            <person name="Heitman J."/>
        </authorList>
    </citation>
    <scope>NUCLEOTIDE SEQUENCE</scope>
    <source>
        <strain evidence="4">CBS 12478</strain>
    </source>
</reference>
<feature type="region of interest" description="Disordered" evidence="2">
    <location>
        <begin position="201"/>
        <end position="228"/>
    </location>
</feature>
<evidence type="ECO:0000313" key="5">
    <source>
        <dbReference type="Proteomes" id="UP000322225"/>
    </source>
</evidence>
<keyword evidence="1" id="KW-0548">Nucleotidyltransferase</keyword>